<evidence type="ECO:0000313" key="2">
    <source>
        <dbReference type="Proteomes" id="UP001333110"/>
    </source>
</evidence>
<accession>A0AAN7NJQ6</accession>
<name>A0AAN7NJQ6_MYCAM</name>
<organism evidence="1 2">
    <name type="scientific">Mycteria americana</name>
    <name type="common">Wood stork</name>
    <dbReference type="NCBI Taxonomy" id="33587"/>
    <lineage>
        <taxon>Eukaryota</taxon>
        <taxon>Metazoa</taxon>
        <taxon>Chordata</taxon>
        <taxon>Craniata</taxon>
        <taxon>Vertebrata</taxon>
        <taxon>Euteleostomi</taxon>
        <taxon>Archelosauria</taxon>
        <taxon>Archosauria</taxon>
        <taxon>Dinosauria</taxon>
        <taxon>Saurischia</taxon>
        <taxon>Theropoda</taxon>
        <taxon>Coelurosauria</taxon>
        <taxon>Aves</taxon>
        <taxon>Neognathae</taxon>
        <taxon>Neoaves</taxon>
        <taxon>Aequornithes</taxon>
        <taxon>Ciconiiformes</taxon>
        <taxon>Ciconiidae</taxon>
        <taxon>Mycteria</taxon>
    </lineage>
</organism>
<comment type="caution">
    <text evidence="1">The sequence shown here is derived from an EMBL/GenBank/DDBJ whole genome shotgun (WGS) entry which is preliminary data.</text>
</comment>
<dbReference type="Proteomes" id="UP001333110">
    <property type="component" value="Unassembled WGS sequence"/>
</dbReference>
<dbReference type="EMBL" id="JAUNZN010000002">
    <property type="protein sequence ID" value="KAK4826166.1"/>
    <property type="molecule type" value="Genomic_DNA"/>
</dbReference>
<protein>
    <submittedName>
        <fullName evidence="1">Uncharacterized protein</fullName>
    </submittedName>
</protein>
<reference evidence="1 2" key="1">
    <citation type="journal article" date="2023" name="J. Hered.">
        <title>Chromosome-level genome of the wood stork (Mycteria americana) provides insight into avian chromosome evolution.</title>
        <authorList>
            <person name="Flamio R. Jr."/>
            <person name="Ramstad K.M."/>
        </authorList>
    </citation>
    <scope>NUCLEOTIDE SEQUENCE [LARGE SCALE GENOMIC DNA]</scope>
    <source>
        <strain evidence="1">JAX WOST 10</strain>
    </source>
</reference>
<keyword evidence="2" id="KW-1185">Reference proteome</keyword>
<gene>
    <name evidence="1" type="ORF">QYF61_006028</name>
</gene>
<evidence type="ECO:0000313" key="1">
    <source>
        <dbReference type="EMBL" id="KAK4826166.1"/>
    </source>
</evidence>
<dbReference type="AlphaFoldDB" id="A0AAN7NJQ6"/>
<proteinExistence type="predicted"/>
<sequence length="141" mass="16704">MLEHFWAPHYKRDIEVLERVQRRATKLVKALEHKSYEEWLRELGLFSLEKRRLRGDLIALYNSLRGGCSEVGVGLFSQVTSDRTRGNGLKLCQGRFRLDIRKNFFTERVVRHWNRLPREVAESPSLEVFKRHVAVVLRDMV</sequence>